<sequence length="119" mass="14348">MNVQLENEQITKLLNDWYQSMLKQQLVKAKQLKEYIDSEINNVKENQNLLLYYSLLDFRYKALTDWISINENSFDEMDNFTTPADDFLAYYYHFFKAFHSTLTSNYTEASEHYEKAKEL</sequence>
<dbReference type="Gene3D" id="1.25.40.10">
    <property type="entry name" value="Tetratricopeptide repeat domain"/>
    <property type="match status" value="1"/>
</dbReference>
<gene>
    <name evidence="1" type="ORF">IAY_07219</name>
</gene>
<dbReference type="Pfam" id="PF18801">
    <property type="entry name" value="RapH_N"/>
    <property type="match status" value="1"/>
</dbReference>
<dbReference type="AlphaFoldDB" id="A0ABC9SNX4"/>
<evidence type="ECO:0008006" key="3">
    <source>
        <dbReference type="Google" id="ProtNLM"/>
    </source>
</evidence>
<reference evidence="1 2" key="1">
    <citation type="submission" date="2013-01" db="EMBL/GenBank/DDBJ databases">
        <title>The Genome Sequence of Bacillus cereus TIAC219.</title>
        <authorList>
            <consortium name="The Broad Institute Genome Sequencing Platform"/>
            <consortium name="The Broad Institute Genome Sequencing Center for Infectious Disease"/>
            <person name="Feldgarden M."/>
            <person name="Van der Auwera G.A."/>
            <person name="Mahillon J."/>
            <person name="Duprez V."/>
            <person name="Timmery S."/>
            <person name="Mattelet C."/>
            <person name="Dierick K."/>
            <person name="Sun M."/>
            <person name="Yu Z."/>
            <person name="Zhu L."/>
            <person name="Hu X."/>
            <person name="Shank E.B."/>
            <person name="Swiecicka I."/>
            <person name="Hansen B.M."/>
            <person name="Andrup L."/>
            <person name="Walker B."/>
            <person name="Young S.K."/>
            <person name="Zeng Q."/>
            <person name="Gargeya S."/>
            <person name="Fitzgerald M."/>
            <person name="Haas B."/>
            <person name="Abouelleil A."/>
            <person name="Alvarado L."/>
            <person name="Arachchi H.M."/>
            <person name="Berlin A.M."/>
            <person name="Chapman S.B."/>
            <person name="Dewar J."/>
            <person name="Goldberg J."/>
            <person name="Griggs A."/>
            <person name="Gujja S."/>
            <person name="Hansen M."/>
            <person name="Howarth C."/>
            <person name="Imamovic A."/>
            <person name="Larimer J."/>
            <person name="McCowan C."/>
            <person name="Murphy C."/>
            <person name="Neiman D."/>
            <person name="Pearson M."/>
            <person name="Priest M."/>
            <person name="Roberts A."/>
            <person name="Saif S."/>
            <person name="Shea T."/>
            <person name="Sisk P."/>
            <person name="Sykes S."/>
            <person name="Wortman J."/>
            <person name="Nusbaum C."/>
            <person name="Birren B."/>
        </authorList>
    </citation>
    <scope>NUCLEOTIDE SEQUENCE [LARGE SCALE GENOMIC DNA]</scope>
    <source>
        <strain evidence="1 2">TIAC219</strain>
    </source>
</reference>
<feature type="non-terminal residue" evidence="1">
    <location>
        <position position="119"/>
    </location>
</feature>
<comment type="caution">
    <text evidence="1">The sequence shown here is derived from an EMBL/GenBank/DDBJ whole genome shotgun (WGS) entry which is preliminary data.</text>
</comment>
<evidence type="ECO:0000313" key="2">
    <source>
        <dbReference type="Proteomes" id="UP000014060"/>
    </source>
</evidence>
<dbReference type="Proteomes" id="UP000014060">
    <property type="component" value="Unassembled WGS sequence"/>
</dbReference>
<protein>
    <recommendedName>
        <fullName evidence="3">Response regulator aspartate phosphatase</fullName>
    </recommendedName>
</protein>
<dbReference type="InterPro" id="IPR011990">
    <property type="entry name" value="TPR-like_helical_dom_sf"/>
</dbReference>
<accession>A0ABC9SNX4</accession>
<dbReference type="EMBL" id="AHCJ01000123">
    <property type="protein sequence ID" value="EOQ53570.1"/>
    <property type="molecule type" value="Genomic_DNA"/>
</dbReference>
<organism evidence="1 2">
    <name type="scientific">Bacillus cereus TIAC219</name>
    <dbReference type="NCBI Taxonomy" id="718222"/>
    <lineage>
        <taxon>Bacteria</taxon>
        <taxon>Bacillati</taxon>
        <taxon>Bacillota</taxon>
        <taxon>Bacilli</taxon>
        <taxon>Bacillales</taxon>
        <taxon>Bacillaceae</taxon>
        <taxon>Bacillus</taxon>
        <taxon>Bacillus cereus group</taxon>
    </lineage>
</organism>
<proteinExistence type="predicted"/>
<evidence type="ECO:0000313" key="1">
    <source>
        <dbReference type="EMBL" id="EOQ53570.1"/>
    </source>
</evidence>
<name>A0ABC9SNX4_BACCE</name>